<evidence type="ECO:0000256" key="6">
    <source>
        <dbReference type="SAM" id="Phobius"/>
    </source>
</evidence>
<dbReference type="Gene3D" id="1.25.40.20">
    <property type="entry name" value="Ankyrin repeat-containing domain"/>
    <property type="match status" value="4"/>
</dbReference>
<feature type="repeat" description="ANK" evidence="3">
    <location>
        <begin position="1726"/>
        <end position="1758"/>
    </location>
</feature>
<comment type="caution">
    <text evidence="9">The sequence shown here is derived from an EMBL/GenBank/DDBJ whole genome shotgun (WGS) entry which is preliminary data.</text>
</comment>
<keyword evidence="4" id="KW-0175">Coiled coil</keyword>
<dbReference type="PROSITE" id="PS50088">
    <property type="entry name" value="ANK_REPEAT"/>
    <property type="match status" value="4"/>
</dbReference>
<evidence type="ECO:0000256" key="4">
    <source>
        <dbReference type="SAM" id="Coils"/>
    </source>
</evidence>
<evidence type="ECO:0000256" key="2">
    <source>
        <dbReference type="ARBA" id="ARBA00023043"/>
    </source>
</evidence>
<feature type="transmembrane region" description="Helical" evidence="6">
    <location>
        <begin position="266"/>
        <end position="290"/>
    </location>
</feature>
<feature type="chain" id="PRO_5043575109" description="B30.2/SPRY domain-containing protein" evidence="7">
    <location>
        <begin position="24"/>
        <end position="2012"/>
    </location>
</feature>
<dbReference type="InterPro" id="IPR043136">
    <property type="entry name" value="B30.2/SPRY_sf"/>
</dbReference>
<sequence length="2012" mass="224377">MTRLLSRSYGFAAVALFATGAAASESDTEFAFDLFSDIAPILALFGEDFATQFASESLTWIDHLVFAMVPLGILTMITGAIRVQGPRIARSFIGRARENRALAEIDLMSSTSGEVCELFNGRSIIRAMGKPKIAQFLVFPEKYDELETQYSECDKRGRALLAAAPPSDQSCGIHSLTTAVLDVPSEDGRRTRLMKCVAYHSHSYELVRGYLRRAKRFFGVSKAADDVESPDGRLDEYFEPPGPPNLQLNLSSDQFERALLRKRHELFLAAIFAVLLQSALIAIAAVTVFWDSVRESLEFEPTGYGFSCYVVGSGLLAFGMGLCSLAVEQSTSERAWRVLEDEKKSKVEDEELKQYPRLIWLQQSQTVSDQSFDPYAILAGPKRHVVTSSRIEDTTERTQAGDARRGSVGEMAPIPTGREDSGNTTMWEILTTVGVFAAGGGFVAQFVGLRGLAFPCSIAQLVGIFLMALVRALIRRRLGLIPGHTRALEDYELDFLATHITFCPKFRKFHKVSEDNRQYLGDTMPPDFLYQWRVRLSEAAQESPFFFRSPKEMDLLIAATPELDRQTTSHTQEGKAQGLDGFIMSVIEKKFGNGSSERKKKPYFESASSQQLLRVRERLGDLCGWESKASESALALVKSIELFLDIFLTQPSVKRLDWVVEALRPISSVLLTGEQADLITIPIKRSPETGKWEVDLGKVEATLSLWMATIEAQLSDKKKDPKGTSDLRTRDWRRAESGKGMRYRFCRILGDEFKDGILKRDLSWWVDELLADQSDPHGAIDEEQVEKLGDYASEYESMLDGQPQNAWLRNPARDGDIKLVIGFNGRPKEADPRRESTQEVARELALVSSAYLPTILAQHLFTSFMWTVVDQLPRDCLQQGTSSSEDDVEIDGRQKFVVYEFLQTWRRPTLRHRQLTKVVRHMEGHGLGSIHDILLCMVPPLSFKDLLPNNTMLKLLPQVGVGQSWLEAARAYHRLLTTPIGTATEENYCYAVVTTVMDFLYLACEPYDRYILPPTELYQEIVSIVRILLSPKFAPTVSKLAPVYELQQRRESFSDIFMQYGSDCIEAFTNDDIEADSALLEGKLGFGKGHQLVYRAIKREREQARLNAAELEESRVTSQNDQAEILTSNSFGQDGKEAVKTDIFGWTPLHLACFADAEDVFDQVLEAVTQGNKDQPIHRFLDTLNRSPVHIAALAGKDEVLESIMENLATEDRKEAVTRPGIDNMTPLHLATYGGNLRIVDRVITESENAPGYWEDDIWGRGPLHIAASFGYDKIAARLLERPRSYPEKEDYDGRTALDYLLKSNDDLRVDGEHCGMEEDLEMKRRKRTLFLDLAKATRNREFKGKDGKSFLHHAVELADESIVAELLHRGFNLEMKDSEDNTPLHRAILAGRSEIATALIRGLDSNPPADITATDKFGATAIMFAAQKGLVEVAEMILELDPKARDAVDVDTNTLLHYAIDSNDIGIVELAIIKGSDPTAQNAFGRTAAHEALNDGKDIIAAYLLNFDTAQEYDQDTLGETMLLTACRTGCLESVRVLVKKWPEAINVPDHELGQTPLGYACDIERVDIIKVLLGCEGIDPNIPALKRSKWTPLHTAAVLGNSKIITLLLSHKATNVDIIGGYPSAVLQAAIFRRRINCIRAILLHSRVTDEARVKALRIFHPHIPLEGQDMVDIVRDVLNRLGVLPDADIIELVETHAKGVPHNMVLLPTYVKQALKQGEVWKQLRLPCHIAARTGDLEIVRTFIDLGADPITLDENNWSCSDVARACGYMEVADELERIVEERRPRGYKKPGFAVPSTLSIPPALQNIVTIAPCADAMHDGCALENLTFVPPGERCTFTNEVITSKCPVPPRSANRYFYFEVTVVEESRSGRGISVGFADGWTREFRRVGWDRGSWSYSSDDGYLNVEGQWKPSWSSDFGPAGRFGKGDVVGVGLDLENGEGFVTLNGALREVGEAFEGELFKYGTLYPCIHIGAKGDADEIRLQVNWGLSGDHPLVYMGPFPPFPGSS</sequence>
<dbReference type="CDD" id="cd12885">
    <property type="entry name" value="SPRY_RanBP_like"/>
    <property type="match status" value="1"/>
</dbReference>
<protein>
    <recommendedName>
        <fullName evidence="8">B30.2/SPRY domain-containing protein</fullName>
    </recommendedName>
</protein>
<dbReference type="InterPro" id="IPR013320">
    <property type="entry name" value="ConA-like_dom_sf"/>
</dbReference>
<feature type="transmembrane region" description="Helical" evidence="6">
    <location>
        <begin position="302"/>
        <end position="327"/>
    </location>
</feature>
<reference evidence="9" key="2">
    <citation type="submission" date="2023-05" db="EMBL/GenBank/DDBJ databases">
        <authorList>
            <consortium name="Lawrence Berkeley National Laboratory"/>
            <person name="Steindorff A."/>
            <person name="Hensen N."/>
            <person name="Bonometti L."/>
            <person name="Westerberg I."/>
            <person name="Brannstrom I.O."/>
            <person name="Guillou S."/>
            <person name="Cros-Aarteil S."/>
            <person name="Calhoun S."/>
            <person name="Haridas S."/>
            <person name="Kuo A."/>
            <person name="Mondo S."/>
            <person name="Pangilinan J."/>
            <person name="Riley R."/>
            <person name="Labutti K."/>
            <person name="Andreopoulos B."/>
            <person name="Lipzen A."/>
            <person name="Chen C."/>
            <person name="Yanf M."/>
            <person name="Daum C."/>
            <person name="Ng V."/>
            <person name="Clum A."/>
            <person name="Ohm R."/>
            <person name="Martin F."/>
            <person name="Silar P."/>
            <person name="Natvig D."/>
            <person name="Lalanne C."/>
            <person name="Gautier V."/>
            <person name="Ament-Velasquez S.L."/>
            <person name="Kruys A."/>
            <person name="Hutchinson M.I."/>
            <person name="Powell A.J."/>
            <person name="Barry K."/>
            <person name="Miller A.N."/>
            <person name="Grigoriev I.V."/>
            <person name="Debuchy R."/>
            <person name="Gladieux P."/>
            <person name="Thoren M.H."/>
            <person name="Johannesson H."/>
        </authorList>
    </citation>
    <scope>NUCLEOTIDE SEQUENCE</scope>
    <source>
        <strain evidence="9">PSN243</strain>
    </source>
</reference>
<keyword evidence="6" id="KW-0812">Transmembrane</keyword>
<reference evidence="9" key="1">
    <citation type="journal article" date="2023" name="Mol. Phylogenet. Evol.">
        <title>Genome-scale phylogeny and comparative genomics of the fungal order Sordariales.</title>
        <authorList>
            <person name="Hensen N."/>
            <person name="Bonometti L."/>
            <person name="Westerberg I."/>
            <person name="Brannstrom I.O."/>
            <person name="Guillou S."/>
            <person name="Cros-Aarteil S."/>
            <person name="Calhoun S."/>
            <person name="Haridas S."/>
            <person name="Kuo A."/>
            <person name="Mondo S."/>
            <person name="Pangilinan J."/>
            <person name="Riley R."/>
            <person name="LaButti K."/>
            <person name="Andreopoulos B."/>
            <person name="Lipzen A."/>
            <person name="Chen C."/>
            <person name="Yan M."/>
            <person name="Daum C."/>
            <person name="Ng V."/>
            <person name="Clum A."/>
            <person name="Steindorff A."/>
            <person name="Ohm R.A."/>
            <person name="Martin F."/>
            <person name="Silar P."/>
            <person name="Natvig D.O."/>
            <person name="Lalanne C."/>
            <person name="Gautier V."/>
            <person name="Ament-Velasquez S.L."/>
            <person name="Kruys A."/>
            <person name="Hutchinson M.I."/>
            <person name="Powell A.J."/>
            <person name="Barry K."/>
            <person name="Miller A.N."/>
            <person name="Grigoriev I.V."/>
            <person name="Debuchy R."/>
            <person name="Gladieux P."/>
            <person name="Hiltunen Thoren M."/>
            <person name="Johannesson H."/>
        </authorList>
    </citation>
    <scope>NUCLEOTIDE SEQUENCE</scope>
    <source>
        <strain evidence="9">PSN243</strain>
    </source>
</reference>
<name>A0AAV9GJA2_9PEZI</name>
<keyword evidence="10" id="KW-1185">Reference proteome</keyword>
<dbReference type="InterPro" id="IPR001870">
    <property type="entry name" value="B30.2/SPRY"/>
</dbReference>
<dbReference type="InterPro" id="IPR003877">
    <property type="entry name" value="SPRY_dom"/>
</dbReference>
<dbReference type="InterPro" id="IPR002110">
    <property type="entry name" value="Ankyrin_rpt"/>
</dbReference>
<evidence type="ECO:0000256" key="5">
    <source>
        <dbReference type="SAM" id="MobiDB-lite"/>
    </source>
</evidence>
<feature type="region of interest" description="Disordered" evidence="5">
    <location>
        <begin position="388"/>
        <end position="417"/>
    </location>
</feature>
<accession>A0AAV9GJA2</accession>
<dbReference type="PANTHER" id="PTHR24198">
    <property type="entry name" value="ANKYRIN REPEAT AND PROTEIN KINASE DOMAIN-CONTAINING PROTEIN"/>
    <property type="match status" value="1"/>
</dbReference>
<evidence type="ECO:0000256" key="3">
    <source>
        <dbReference type="PROSITE-ProRule" id="PRU00023"/>
    </source>
</evidence>
<dbReference type="PROSITE" id="PS50297">
    <property type="entry name" value="ANK_REP_REGION"/>
    <property type="match status" value="3"/>
</dbReference>
<keyword evidence="7" id="KW-0732">Signal</keyword>
<feature type="repeat" description="ANK" evidence="3">
    <location>
        <begin position="1347"/>
        <end position="1379"/>
    </location>
</feature>
<dbReference type="PANTHER" id="PTHR24198:SF165">
    <property type="entry name" value="ANKYRIN REPEAT-CONTAINING PROTEIN-RELATED"/>
    <property type="match status" value="1"/>
</dbReference>
<proteinExistence type="predicted"/>
<dbReference type="SUPFAM" id="SSF48403">
    <property type="entry name" value="Ankyrin repeat"/>
    <property type="match status" value="2"/>
</dbReference>
<dbReference type="Proteomes" id="UP001321760">
    <property type="component" value="Unassembled WGS sequence"/>
</dbReference>
<evidence type="ECO:0000313" key="9">
    <source>
        <dbReference type="EMBL" id="KAK4448849.1"/>
    </source>
</evidence>
<dbReference type="EMBL" id="MU865940">
    <property type="protein sequence ID" value="KAK4448849.1"/>
    <property type="molecule type" value="Genomic_DNA"/>
</dbReference>
<keyword evidence="2 3" id="KW-0040">ANK repeat</keyword>
<evidence type="ECO:0000259" key="8">
    <source>
        <dbReference type="PROSITE" id="PS50188"/>
    </source>
</evidence>
<dbReference type="InterPro" id="IPR036770">
    <property type="entry name" value="Ankyrin_rpt-contain_sf"/>
</dbReference>
<gene>
    <name evidence="9" type="ORF">QBC34DRAFT_463949</name>
</gene>
<dbReference type="SUPFAM" id="SSF49899">
    <property type="entry name" value="Concanavalin A-like lectins/glucanases"/>
    <property type="match status" value="1"/>
</dbReference>
<keyword evidence="6" id="KW-1133">Transmembrane helix</keyword>
<evidence type="ECO:0000256" key="7">
    <source>
        <dbReference type="SAM" id="SignalP"/>
    </source>
</evidence>
<feature type="repeat" description="ANK" evidence="3">
    <location>
        <begin position="1590"/>
        <end position="1615"/>
    </location>
</feature>
<feature type="domain" description="B30.2/SPRY" evidence="8">
    <location>
        <begin position="1778"/>
        <end position="1996"/>
    </location>
</feature>
<dbReference type="Pfam" id="PF12796">
    <property type="entry name" value="Ank_2"/>
    <property type="match status" value="4"/>
</dbReference>
<dbReference type="PROSITE" id="PS50188">
    <property type="entry name" value="B302_SPRY"/>
    <property type="match status" value="1"/>
</dbReference>
<feature type="signal peptide" evidence="7">
    <location>
        <begin position="1"/>
        <end position="23"/>
    </location>
</feature>
<organism evidence="9 10">
    <name type="scientific">Podospora aff. communis PSN243</name>
    <dbReference type="NCBI Taxonomy" id="3040156"/>
    <lineage>
        <taxon>Eukaryota</taxon>
        <taxon>Fungi</taxon>
        <taxon>Dikarya</taxon>
        <taxon>Ascomycota</taxon>
        <taxon>Pezizomycotina</taxon>
        <taxon>Sordariomycetes</taxon>
        <taxon>Sordariomycetidae</taxon>
        <taxon>Sordariales</taxon>
        <taxon>Podosporaceae</taxon>
        <taxon>Podospora</taxon>
    </lineage>
</organism>
<feature type="transmembrane region" description="Helical" evidence="6">
    <location>
        <begin position="452"/>
        <end position="474"/>
    </location>
</feature>
<keyword evidence="6" id="KW-0472">Membrane</keyword>
<keyword evidence="1" id="KW-0677">Repeat</keyword>
<evidence type="ECO:0000256" key="1">
    <source>
        <dbReference type="ARBA" id="ARBA00022737"/>
    </source>
</evidence>
<feature type="transmembrane region" description="Helical" evidence="6">
    <location>
        <begin position="64"/>
        <end position="83"/>
    </location>
</feature>
<feature type="coiled-coil region" evidence="4">
    <location>
        <begin position="1094"/>
        <end position="1121"/>
    </location>
</feature>
<dbReference type="SMART" id="SM00248">
    <property type="entry name" value="ANK"/>
    <property type="match status" value="13"/>
</dbReference>
<dbReference type="Pfam" id="PF00622">
    <property type="entry name" value="SPRY"/>
    <property type="match status" value="1"/>
</dbReference>
<dbReference type="Gene3D" id="2.60.120.920">
    <property type="match status" value="1"/>
</dbReference>
<dbReference type="InterPro" id="IPR044736">
    <property type="entry name" value="Gid1/RanBPM/SPLA_SPRY"/>
</dbReference>
<evidence type="ECO:0000313" key="10">
    <source>
        <dbReference type="Proteomes" id="UP001321760"/>
    </source>
</evidence>
<feature type="repeat" description="ANK" evidence="3">
    <location>
        <begin position="1452"/>
        <end position="1484"/>
    </location>
</feature>